<protein>
    <submittedName>
        <fullName evidence="1">Uncharacterized protein</fullName>
    </submittedName>
</protein>
<evidence type="ECO:0000313" key="1">
    <source>
        <dbReference type="EMBL" id="SIO73494.1"/>
    </source>
</evidence>
<organism evidence="1 2">
    <name type="scientific">Babesia microti (strain RI)</name>
    <dbReference type="NCBI Taxonomy" id="1133968"/>
    <lineage>
        <taxon>Eukaryota</taxon>
        <taxon>Sar</taxon>
        <taxon>Alveolata</taxon>
        <taxon>Apicomplexa</taxon>
        <taxon>Aconoidasida</taxon>
        <taxon>Piroplasmida</taxon>
        <taxon>Babesiidae</taxon>
        <taxon>Babesia</taxon>
    </lineage>
</organism>
<reference evidence="1 2" key="3">
    <citation type="journal article" date="2016" name="Sci. Rep.">
        <title>Genome-wide diversity and gene expression profiling of Babesia microti isolates identify polymorphic genes that mediate host-pathogen interactions.</title>
        <authorList>
            <person name="Silva J.C."/>
            <person name="Cornillot E."/>
            <person name="McCracken C."/>
            <person name="Usmani-Brown S."/>
            <person name="Dwivedi A."/>
            <person name="Ifeonu O.O."/>
            <person name="Crabtree J."/>
            <person name="Gotia H.T."/>
            <person name="Virji A.Z."/>
            <person name="Reynes C."/>
            <person name="Colinge J."/>
            <person name="Kumar V."/>
            <person name="Lawres L."/>
            <person name="Pazzi J.E."/>
            <person name="Pablo J.V."/>
            <person name="Hung C."/>
            <person name="Brancato J."/>
            <person name="Kumari P."/>
            <person name="Orvis J."/>
            <person name="Tretina K."/>
            <person name="Chibucos M."/>
            <person name="Ott S."/>
            <person name="Sadzewicz L."/>
            <person name="Sengamalay N."/>
            <person name="Shetty A.C."/>
            <person name="Su Q."/>
            <person name="Tallon L."/>
            <person name="Fraser C.M."/>
            <person name="Frutos R."/>
            <person name="Molina D.M."/>
            <person name="Krause P.J."/>
            <person name="Ben Mamoun C."/>
        </authorList>
    </citation>
    <scope>NUCLEOTIDE SEQUENCE [LARGE SCALE GENOMIC DNA]</scope>
    <source>
        <strain evidence="1 2">RI</strain>
    </source>
</reference>
<dbReference type="VEuPathDB" id="PiroplasmaDB:BmR1_04g04901"/>
<dbReference type="KEGG" id="bmic:BmR1_04g04901"/>
<dbReference type="Proteomes" id="UP000002899">
    <property type="component" value="Chromosome IV"/>
</dbReference>
<evidence type="ECO:0000313" key="2">
    <source>
        <dbReference type="Proteomes" id="UP000002899"/>
    </source>
</evidence>
<dbReference type="GeneID" id="24425627"/>
<reference evidence="1 2" key="1">
    <citation type="journal article" date="2012" name="Nucleic Acids Res.">
        <title>Sequencing of the smallest Apicomplexan genome from the human pathogen Babesia microti.</title>
        <authorList>
            <person name="Cornillot E."/>
            <person name="Hadj-Kaddour K."/>
            <person name="Dassouli A."/>
            <person name="Noel B."/>
            <person name="Ranwez V."/>
            <person name="Vacherie B."/>
            <person name="Augagneur Y."/>
            <person name="Bres V."/>
            <person name="Duclos A."/>
            <person name="Randazzo S."/>
            <person name="Carcy B."/>
            <person name="Debierre-Grockiego F."/>
            <person name="Delbecq S."/>
            <person name="Moubri-Menage K."/>
            <person name="Shams-Eldin H."/>
            <person name="Usmani-Brown S."/>
            <person name="Bringaud F."/>
            <person name="Wincker P."/>
            <person name="Vivares C.P."/>
            <person name="Schwarz R.T."/>
            <person name="Schetters T.P."/>
            <person name="Krause P.J."/>
            <person name="Gorenflot A."/>
            <person name="Berry V."/>
            <person name="Barbe V."/>
            <person name="Ben Mamoun C."/>
        </authorList>
    </citation>
    <scope>NUCLEOTIDE SEQUENCE [LARGE SCALE GENOMIC DNA]</scope>
    <source>
        <strain evidence="1 2">RI</strain>
    </source>
</reference>
<reference evidence="1 2" key="2">
    <citation type="journal article" date="2013" name="PLoS ONE">
        <title>Whole genome mapping and re-organization of the nuclear and mitochondrial genomes of Babesia microti isolates.</title>
        <authorList>
            <person name="Cornillot E."/>
            <person name="Dassouli A."/>
            <person name="Garg A."/>
            <person name="Pachikara N."/>
            <person name="Randazzo S."/>
            <person name="Depoix D."/>
            <person name="Carcy B."/>
            <person name="Delbecq S."/>
            <person name="Frutos R."/>
            <person name="Silva J.C."/>
            <person name="Sutton R."/>
            <person name="Krause P.J."/>
            <person name="Mamoun C.B."/>
        </authorList>
    </citation>
    <scope>NUCLEOTIDE SEQUENCE [LARGE SCALE GENOMIC DNA]</scope>
    <source>
        <strain evidence="1 2">RI</strain>
    </source>
</reference>
<dbReference type="InterPro" id="IPR032675">
    <property type="entry name" value="LRR_dom_sf"/>
</dbReference>
<sequence length="1280" mass="147024">MEGKHYSVCPNLQRENPPGVYDSTITGDIKTGFDATLQCTINDGLFIPSTAEVFSHNDNNSTLVFAKKMENDSIHDFTGITCVKPISSQPPGEISAVLKALPIELTDSLRKTFNSDNLDTCFKPIQQRPCSITQAPQTLDWSIYTKGYSTAGEIISVDSTDDCQSEQSSCMNFDIENTNILDDSVVFARKYFTHRQESIQSDVHVTEQTSPTQPGTGKWLVKAMPIVSSIQKSHRTSCKADITLQKSPSKLFQDPIIPLQLDNLYSGRVSDEILIEQHTLREGEEIDWEEQQTHLDWIVMLRKTFLTLRKDPNATKQQLRTIKHRLAKGLGRDKWNRSDYYPTTHSVDEPYDSDCSDSTYSSITVTSYASVVERHNASPSRIILDAPCTNYNFFGDDPPLFCLGSTHNNITTGSNISSGNEFPNEKIDRKNDVDEFEFIGGNNFMHIKAYGWLKMLPQDTTSPLSHVPPYHQLYYEMRNNFIVLYYDNKFSVKSRLYKPCKIKQVGWLISKFNKKYIYKKMNNLKHNETIYDDRVKLFHFGDAGRGKDVKHLLFRESFTPICAIHLKGHYNFESRNVGKLQQLHIDAQSIPLNKILWTRLKEADDDFFPAASFELPKSIEKTFSKLKFRKKLYKSMVDNVKNMIFKSQSITLSVLSVSHMENEDLLSKAVSRKRASDIINHLNDIKVPVFQHLSHFYNCPYLRELSLANIKFDEKFDRHIFKTSVKARPLNMLDYRFRHITDSDLDIIIDYLTCSVEWLDLSNNNLMVGDKLDKLVEKGNIKWLTLDANPLPNVIVERYKGNLLTPSNRNKPNEINPKIELLESVQAQTSHNNCAPESGPVHMAKDLYFVQMRDRFLDVLNFQGICNRSKIYSGRLASFQWGLVMFGKTNQLVLRSDFGKRIPENLLPLHYVYFELRGSYLIWFPNPLNKCGKKQKKRYSFQENYSENVNISIRNVFYILDCAVVKRAGFKWLKVKATKPCKCIDEGDSNAPFYLYLRGPSDSVTHTWMTFMAKLIAGQLYINTCDKHAILPSRAILDHCWQPWSQRLLLYGYPQDYESLVKFMSKLRRSLRLKYLNGSNMKFDGHTEFKPFEQIKLMQLDLSFNNFSMADEGQWDNVIDFCTKDVMAKEFIMDGNPLGDNFGTAKFLHKAITSLTANFIKFNYVEIGDAAGNQLCNLFTDSYDSIGYVKVIELKGHNMTNPVLEKLLTILKSRCPNLEKVTLTSSIGRHVKITNDVLEIMDTNVERCDSSEMTLQIVGQCVHHRRVKKGKGTTRHANNS</sequence>
<dbReference type="AlphaFoldDB" id="A0A1N6LXA2"/>
<dbReference type="EMBL" id="LN871599">
    <property type="protein sequence ID" value="SIO73494.1"/>
    <property type="molecule type" value="Genomic_DNA"/>
</dbReference>
<keyword evidence="2" id="KW-1185">Reference proteome</keyword>
<name>A0A1N6LXA2_BABMR</name>
<dbReference type="SUPFAM" id="SSF52047">
    <property type="entry name" value="RNI-like"/>
    <property type="match status" value="2"/>
</dbReference>
<dbReference type="RefSeq" id="XP_021337590.1">
    <property type="nucleotide sequence ID" value="XM_021482325.1"/>
</dbReference>
<accession>A0A1N6LXA2</accession>
<dbReference type="Gene3D" id="3.80.10.10">
    <property type="entry name" value="Ribonuclease Inhibitor"/>
    <property type="match status" value="2"/>
</dbReference>
<proteinExistence type="predicted"/>